<proteinExistence type="predicted"/>
<dbReference type="Gene3D" id="3.40.50.360">
    <property type="match status" value="1"/>
</dbReference>
<dbReference type="GO" id="GO:0005829">
    <property type="term" value="C:cytosol"/>
    <property type="evidence" value="ECO:0007669"/>
    <property type="project" value="TreeGrafter"/>
</dbReference>
<comment type="caution">
    <text evidence="2">The sequence shown here is derived from an EMBL/GenBank/DDBJ whole genome shotgun (WGS) entry which is preliminary data.</text>
</comment>
<dbReference type="InterPro" id="IPR005025">
    <property type="entry name" value="FMN_Rdtase-like_dom"/>
</dbReference>
<reference evidence="2" key="1">
    <citation type="journal article" date="2014" name="Int. J. Syst. Evol. Microbiol.">
        <title>Complete genome sequence of Corynebacterium casei LMG S-19264T (=DSM 44701T), isolated from a smear-ripened cheese.</title>
        <authorList>
            <consortium name="US DOE Joint Genome Institute (JGI-PGF)"/>
            <person name="Walter F."/>
            <person name="Albersmeier A."/>
            <person name="Kalinowski J."/>
            <person name="Ruckert C."/>
        </authorList>
    </citation>
    <scope>NUCLEOTIDE SEQUENCE</scope>
    <source>
        <strain evidence="2">KCTC 42249</strain>
    </source>
</reference>
<evidence type="ECO:0000313" key="3">
    <source>
        <dbReference type="Proteomes" id="UP000630142"/>
    </source>
</evidence>
<evidence type="ECO:0000313" key="2">
    <source>
        <dbReference type="EMBL" id="GHD11580.1"/>
    </source>
</evidence>
<name>A0A8J3DUM3_9HYPH</name>
<dbReference type="InterPro" id="IPR029039">
    <property type="entry name" value="Flavoprotein-like_sf"/>
</dbReference>
<keyword evidence="3" id="KW-1185">Reference proteome</keyword>
<dbReference type="GO" id="GO:0010181">
    <property type="term" value="F:FMN binding"/>
    <property type="evidence" value="ECO:0007669"/>
    <property type="project" value="TreeGrafter"/>
</dbReference>
<dbReference type="PANTHER" id="PTHR30543">
    <property type="entry name" value="CHROMATE REDUCTASE"/>
    <property type="match status" value="1"/>
</dbReference>
<dbReference type="SUPFAM" id="SSF52218">
    <property type="entry name" value="Flavoproteins"/>
    <property type="match status" value="1"/>
</dbReference>
<organism evidence="2 3">
    <name type="scientific">Tianweitania populi</name>
    <dbReference type="NCBI Taxonomy" id="1607949"/>
    <lineage>
        <taxon>Bacteria</taxon>
        <taxon>Pseudomonadati</taxon>
        <taxon>Pseudomonadota</taxon>
        <taxon>Alphaproteobacteria</taxon>
        <taxon>Hyphomicrobiales</taxon>
        <taxon>Phyllobacteriaceae</taxon>
        <taxon>Tianweitania</taxon>
    </lineage>
</organism>
<dbReference type="EMBL" id="BMZQ01000001">
    <property type="protein sequence ID" value="GHD11580.1"/>
    <property type="molecule type" value="Genomic_DNA"/>
</dbReference>
<evidence type="ECO:0000259" key="1">
    <source>
        <dbReference type="Pfam" id="PF03358"/>
    </source>
</evidence>
<dbReference type="InterPro" id="IPR050712">
    <property type="entry name" value="NAD(P)H-dep_reductase"/>
</dbReference>
<gene>
    <name evidence="2" type="ORF">GCM10016234_14910</name>
</gene>
<sequence>MSKPKIGVIVGSIRANRFAERPAQWIAELARASGELDVEIIDLKDYPLPIFDEAVSPAYGTVSSEVALRWQKKLDEQDGFIFTAAEYTRGPTAALKNAIDYAYPQWNKKVAAYVGYGGVGGARAIEQLRLNAIEDQMVPIRNAVHIMFGEYLAIVNEGKSISDFPHLQQAGQDMIAQLTWYVKALKAARDADTAATEAASEGRDHEE</sequence>
<reference evidence="2" key="2">
    <citation type="submission" date="2020-09" db="EMBL/GenBank/DDBJ databases">
        <authorList>
            <person name="Sun Q."/>
            <person name="Kim S."/>
        </authorList>
    </citation>
    <scope>NUCLEOTIDE SEQUENCE</scope>
    <source>
        <strain evidence="2">KCTC 42249</strain>
    </source>
</reference>
<feature type="domain" description="NADPH-dependent FMN reductase-like" evidence="1">
    <location>
        <begin position="4"/>
        <end position="145"/>
    </location>
</feature>
<dbReference type="GO" id="GO:0016491">
    <property type="term" value="F:oxidoreductase activity"/>
    <property type="evidence" value="ECO:0007669"/>
    <property type="project" value="InterPro"/>
</dbReference>
<dbReference type="Proteomes" id="UP000630142">
    <property type="component" value="Unassembled WGS sequence"/>
</dbReference>
<accession>A0A8J3DUM3</accession>
<dbReference type="Pfam" id="PF03358">
    <property type="entry name" value="FMN_red"/>
    <property type="match status" value="1"/>
</dbReference>
<protein>
    <submittedName>
        <fullName evidence="2">FMN reductase</fullName>
    </submittedName>
</protein>
<dbReference type="PANTHER" id="PTHR30543:SF21">
    <property type="entry name" value="NAD(P)H-DEPENDENT FMN REDUCTASE LOT6"/>
    <property type="match status" value="1"/>
</dbReference>
<dbReference type="RefSeq" id="WP_189502812.1">
    <property type="nucleotide sequence ID" value="NZ_BMZQ01000001.1"/>
</dbReference>
<dbReference type="AlphaFoldDB" id="A0A8J3DUM3"/>